<reference evidence="2" key="1">
    <citation type="journal article" date="2020" name="Nature">
        <title>Giant virus diversity and host interactions through global metagenomics.</title>
        <authorList>
            <person name="Schulz F."/>
            <person name="Roux S."/>
            <person name="Paez-Espino D."/>
            <person name="Jungbluth S."/>
            <person name="Walsh D.A."/>
            <person name="Denef V.J."/>
            <person name="McMahon K.D."/>
            <person name="Konstantinidis K.T."/>
            <person name="Eloe-Fadrosh E.A."/>
            <person name="Kyrpides N.C."/>
            <person name="Woyke T."/>
        </authorList>
    </citation>
    <scope>NUCLEOTIDE SEQUENCE</scope>
    <source>
        <strain evidence="2">GVMAG-S-3300012919-55</strain>
    </source>
</reference>
<keyword evidence="1" id="KW-0812">Transmembrane</keyword>
<keyword evidence="1" id="KW-1133">Transmembrane helix</keyword>
<evidence type="ECO:0000256" key="1">
    <source>
        <dbReference type="SAM" id="Phobius"/>
    </source>
</evidence>
<name>A0A6C0KIL7_9ZZZZ</name>
<keyword evidence="1" id="KW-0472">Membrane</keyword>
<dbReference type="EMBL" id="MN740918">
    <property type="protein sequence ID" value="QHU17785.1"/>
    <property type="molecule type" value="Genomic_DNA"/>
</dbReference>
<feature type="transmembrane region" description="Helical" evidence="1">
    <location>
        <begin position="48"/>
        <end position="66"/>
    </location>
</feature>
<proteinExistence type="predicted"/>
<sequence>MNIIPCVINPFCIFRYMKRLLNGAHYALLCGILFLFRPHFEQIEEDKIKFYILLTIYSGFIYGFHLDVN</sequence>
<evidence type="ECO:0000313" key="2">
    <source>
        <dbReference type="EMBL" id="QHU17785.1"/>
    </source>
</evidence>
<feature type="transmembrane region" description="Helical" evidence="1">
    <location>
        <begin position="20"/>
        <end position="36"/>
    </location>
</feature>
<dbReference type="AlphaFoldDB" id="A0A6C0KIL7"/>
<accession>A0A6C0KIL7</accession>
<organism evidence="2">
    <name type="scientific">viral metagenome</name>
    <dbReference type="NCBI Taxonomy" id="1070528"/>
    <lineage>
        <taxon>unclassified sequences</taxon>
        <taxon>metagenomes</taxon>
        <taxon>organismal metagenomes</taxon>
    </lineage>
</organism>
<protein>
    <submittedName>
        <fullName evidence="2">Uncharacterized protein</fullName>
    </submittedName>
</protein>